<dbReference type="Pfam" id="PF08309">
    <property type="entry name" value="LVIVD"/>
    <property type="match status" value="4"/>
</dbReference>
<gene>
    <name evidence="1" type="ORF">ACFQ2S_02455</name>
</gene>
<dbReference type="EMBL" id="JBHTJT010000006">
    <property type="protein sequence ID" value="MFD0978502.1"/>
    <property type="molecule type" value="Genomic_DNA"/>
</dbReference>
<name>A0ABW3IK91_9RHOB</name>
<dbReference type="RefSeq" id="WP_386072426.1">
    <property type="nucleotide sequence ID" value="NZ_JBHTJT010000006.1"/>
</dbReference>
<proteinExistence type="predicted"/>
<evidence type="ECO:0000313" key="1">
    <source>
        <dbReference type="EMBL" id="MFD0978502.1"/>
    </source>
</evidence>
<sequence length="516" mass="53992">MTSFGLIGWTPVAPGYPSPIALSDGYAFVGDLRGVLHIFDLSDPTAPTVVATFRYPAGYNNEIVDVDVLGDDLYISYDAFGLVKVDISDPLNPTFVGASKDGSYAGSFDTDDGVFGFVTYGYQYGTAPEVQVYDLGTFPSGPVASYAGYGDGDYTNPKQVVHGSSVDVVGDLMYVGIVQNYVGAFLEIVDVSDPTAPVGVSSLLTPTNVYGDWQGVIEVSGDYAYWARGAYPPANIVGGLLTVDVSDGANPVIADFDSIPDAGSYGLPGGGGGPGLDIVGDQLYMASCTGLYVYDLTNPADPQLVIDPNVDTEFAFPDAFLPSRGGWVQVENGFAYVTAQFDGDQGGLAVFDVSDDVVCDLFRDKDFVGDAGDVTFSNTPDGLRIAVTGQDGWTIAEAKLHLGDIDTATGDVSGFPVNKGGNPKVGKFDFKEAQATDDLVFDFTLSELAAADTDDDGIIAVAVHTDVETWQPDGDGGLELVTASAWGACDGEDLDFGGASHSYVIALDLADLGIYV</sequence>
<reference evidence="2" key="1">
    <citation type="journal article" date="2019" name="Int. J. Syst. Evol. Microbiol.">
        <title>The Global Catalogue of Microorganisms (GCM) 10K type strain sequencing project: providing services to taxonomists for standard genome sequencing and annotation.</title>
        <authorList>
            <consortium name="The Broad Institute Genomics Platform"/>
            <consortium name="The Broad Institute Genome Sequencing Center for Infectious Disease"/>
            <person name="Wu L."/>
            <person name="Ma J."/>
        </authorList>
    </citation>
    <scope>NUCLEOTIDE SEQUENCE [LARGE SCALE GENOMIC DNA]</scope>
    <source>
        <strain evidence="2">CCUG 60524</strain>
    </source>
</reference>
<comment type="caution">
    <text evidence="1">The sequence shown here is derived from an EMBL/GenBank/DDBJ whole genome shotgun (WGS) entry which is preliminary data.</text>
</comment>
<dbReference type="Proteomes" id="UP001597108">
    <property type="component" value="Unassembled WGS sequence"/>
</dbReference>
<evidence type="ECO:0000313" key="2">
    <source>
        <dbReference type="Proteomes" id="UP001597108"/>
    </source>
</evidence>
<accession>A0ABW3IK91</accession>
<dbReference type="InterPro" id="IPR013211">
    <property type="entry name" value="LVIVD"/>
</dbReference>
<protein>
    <submittedName>
        <fullName evidence="1">LVIVD repeat-containing protein</fullName>
    </submittedName>
</protein>
<keyword evidence="2" id="KW-1185">Reference proteome</keyword>
<organism evidence="1 2">
    <name type="scientific">Tropicimonas aquimaris</name>
    <dbReference type="NCBI Taxonomy" id="914152"/>
    <lineage>
        <taxon>Bacteria</taxon>
        <taxon>Pseudomonadati</taxon>
        <taxon>Pseudomonadota</taxon>
        <taxon>Alphaproteobacteria</taxon>
        <taxon>Rhodobacterales</taxon>
        <taxon>Roseobacteraceae</taxon>
        <taxon>Tropicimonas</taxon>
    </lineage>
</organism>